<evidence type="ECO:0000256" key="1">
    <source>
        <dbReference type="SAM" id="MobiDB-lite"/>
    </source>
</evidence>
<feature type="compositionally biased region" description="Polar residues" evidence="1">
    <location>
        <begin position="32"/>
        <end position="44"/>
    </location>
</feature>
<dbReference type="EMBL" id="CAWYQH010000103">
    <property type="protein sequence ID" value="CAK8686781.1"/>
    <property type="molecule type" value="Genomic_DNA"/>
</dbReference>
<evidence type="ECO:0000313" key="3">
    <source>
        <dbReference type="Proteomes" id="UP001642483"/>
    </source>
</evidence>
<protein>
    <submittedName>
        <fullName evidence="2">Uncharacterized protein</fullName>
    </submittedName>
</protein>
<accession>A0ABP0G4M2</accession>
<organism evidence="2 3">
    <name type="scientific">Clavelina lepadiformis</name>
    <name type="common">Light-bulb sea squirt</name>
    <name type="synonym">Ascidia lepadiformis</name>
    <dbReference type="NCBI Taxonomy" id="159417"/>
    <lineage>
        <taxon>Eukaryota</taxon>
        <taxon>Metazoa</taxon>
        <taxon>Chordata</taxon>
        <taxon>Tunicata</taxon>
        <taxon>Ascidiacea</taxon>
        <taxon>Aplousobranchia</taxon>
        <taxon>Clavelinidae</taxon>
        <taxon>Clavelina</taxon>
    </lineage>
</organism>
<evidence type="ECO:0000313" key="2">
    <source>
        <dbReference type="EMBL" id="CAK8686781.1"/>
    </source>
</evidence>
<dbReference type="Proteomes" id="UP001642483">
    <property type="component" value="Unassembled WGS sequence"/>
</dbReference>
<gene>
    <name evidence="2" type="ORF">CVLEPA_LOCUS18700</name>
</gene>
<name>A0ABP0G4M2_CLALP</name>
<keyword evidence="3" id="KW-1185">Reference proteome</keyword>
<reference evidence="2 3" key="1">
    <citation type="submission" date="2024-02" db="EMBL/GenBank/DDBJ databases">
        <authorList>
            <person name="Daric V."/>
            <person name="Darras S."/>
        </authorList>
    </citation>
    <scope>NUCLEOTIDE SEQUENCE [LARGE SCALE GENOMIC DNA]</scope>
</reference>
<comment type="caution">
    <text evidence="2">The sequence shown here is derived from an EMBL/GenBank/DDBJ whole genome shotgun (WGS) entry which is preliminary data.</text>
</comment>
<proteinExistence type="predicted"/>
<sequence>MYIDSFWAAGEFDFFQHFPKDFLRPYGLATTEASGTEDFSNGNETGKGEEMKDEVNPVILVEALNRVFRVFARKYHSVGHSLIDCLNH</sequence>
<feature type="region of interest" description="Disordered" evidence="1">
    <location>
        <begin position="32"/>
        <end position="51"/>
    </location>
</feature>